<dbReference type="EMBL" id="JAJFAZ020000001">
    <property type="protein sequence ID" value="KAI5356040.1"/>
    <property type="molecule type" value="Genomic_DNA"/>
</dbReference>
<keyword evidence="2" id="KW-1185">Reference proteome</keyword>
<dbReference type="GO" id="GO:0006355">
    <property type="term" value="P:regulation of DNA-templated transcription"/>
    <property type="evidence" value="ECO:0007669"/>
    <property type="project" value="InterPro"/>
</dbReference>
<dbReference type="InterPro" id="IPR015943">
    <property type="entry name" value="WD40/YVTN_repeat-like_dom_sf"/>
</dbReference>
<dbReference type="InterPro" id="IPR036322">
    <property type="entry name" value="WD40_repeat_dom_sf"/>
</dbReference>
<gene>
    <name evidence="1" type="ORF">L3X38_008935</name>
</gene>
<dbReference type="Proteomes" id="UP001054821">
    <property type="component" value="Chromosome 1"/>
</dbReference>
<dbReference type="Gene3D" id="2.130.10.10">
    <property type="entry name" value="YVTN repeat-like/Quinoprotein amine dehydrogenase"/>
    <property type="match status" value="1"/>
</dbReference>
<dbReference type="InterPro" id="IPR027728">
    <property type="entry name" value="Topless_fam"/>
</dbReference>
<sequence>MQATPKNNSYLISPTGGMISIFDMTTFKKVMPSPPAATCLAFHPLDDSIVAICMDNSTIVIYNLHSDKVVFCSCRKKQIMLDVVMKQTQKVFHCLDLYILQVTRKLEGHAKKVTSLAFSNTLNIFVWGAAGMSWTSLP</sequence>
<proteinExistence type="predicted"/>
<dbReference type="PANTHER" id="PTHR44083:SF30">
    <property type="entry name" value="TOPLESS-LIKE PROTEIN"/>
    <property type="match status" value="1"/>
</dbReference>
<accession>A0AAD4ZXK2</accession>
<reference evidence="1 2" key="1">
    <citation type="journal article" date="2022" name="G3 (Bethesda)">
        <title>Whole-genome sequence and methylome profiling of the almond [Prunus dulcis (Mill.) D.A. Webb] cultivar 'Nonpareil'.</title>
        <authorList>
            <person name="D'Amico-Willman K.M."/>
            <person name="Ouma W.Z."/>
            <person name="Meulia T."/>
            <person name="Sideli G.M."/>
            <person name="Gradziel T.M."/>
            <person name="Fresnedo-Ramirez J."/>
        </authorList>
    </citation>
    <scope>NUCLEOTIDE SEQUENCE [LARGE SCALE GENOMIC DNA]</scope>
    <source>
        <strain evidence="1">Clone GOH B32 T37-40</strain>
    </source>
</reference>
<dbReference type="AlphaFoldDB" id="A0AAD4ZXK2"/>
<dbReference type="SUPFAM" id="SSF50978">
    <property type="entry name" value="WD40 repeat-like"/>
    <property type="match status" value="1"/>
</dbReference>
<evidence type="ECO:0000313" key="2">
    <source>
        <dbReference type="Proteomes" id="UP001054821"/>
    </source>
</evidence>
<organism evidence="1 2">
    <name type="scientific">Prunus dulcis</name>
    <name type="common">Almond</name>
    <name type="synonym">Amygdalus dulcis</name>
    <dbReference type="NCBI Taxonomy" id="3755"/>
    <lineage>
        <taxon>Eukaryota</taxon>
        <taxon>Viridiplantae</taxon>
        <taxon>Streptophyta</taxon>
        <taxon>Embryophyta</taxon>
        <taxon>Tracheophyta</taxon>
        <taxon>Spermatophyta</taxon>
        <taxon>Magnoliopsida</taxon>
        <taxon>eudicotyledons</taxon>
        <taxon>Gunneridae</taxon>
        <taxon>Pentapetalae</taxon>
        <taxon>rosids</taxon>
        <taxon>fabids</taxon>
        <taxon>Rosales</taxon>
        <taxon>Rosaceae</taxon>
        <taxon>Amygdaloideae</taxon>
        <taxon>Amygdaleae</taxon>
        <taxon>Prunus</taxon>
    </lineage>
</organism>
<name>A0AAD4ZXK2_PRUDU</name>
<comment type="caution">
    <text evidence="1">The sequence shown here is derived from an EMBL/GenBank/DDBJ whole genome shotgun (WGS) entry which is preliminary data.</text>
</comment>
<evidence type="ECO:0000313" key="1">
    <source>
        <dbReference type="EMBL" id="KAI5356040.1"/>
    </source>
</evidence>
<protein>
    <submittedName>
        <fullName evidence="1">Uncharacterized protein</fullName>
    </submittedName>
</protein>
<dbReference type="PANTHER" id="PTHR44083">
    <property type="entry name" value="TOPLESS-RELATED PROTEIN 1-RELATED"/>
    <property type="match status" value="1"/>
</dbReference>